<reference evidence="1" key="1">
    <citation type="submission" date="2014-11" db="EMBL/GenBank/DDBJ databases">
        <authorList>
            <person name="Amaro Gonzalez C."/>
        </authorList>
    </citation>
    <scope>NUCLEOTIDE SEQUENCE</scope>
</reference>
<evidence type="ECO:0000313" key="1">
    <source>
        <dbReference type="EMBL" id="JAH10635.1"/>
    </source>
</evidence>
<proteinExistence type="predicted"/>
<reference evidence="1" key="2">
    <citation type="journal article" date="2015" name="Fish Shellfish Immunol.">
        <title>Early steps in the European eel (Anguilla anguilla)-Vibrio vulnificus interaction in the gills: Role of the RtxA13 toxin.</title>
        <authorList>
            <person name="Callol A."/>
            <person name="Pajuelo D."/>
            <person name="Ebbesson L."/>
            <person name="Teles M."/>
            <person name="MacKenzie S."/>
            <person name="Amaro C."/>
        </authorList>
    </citation>
    <scope>NUCLEOTIDE SEQUENCE</scope>
</reference>
<sequence>MLPFLRVSSVQRSRMSSGLGRGGIAGRSSFCSVTDWGTPGLGAMFSLLLLRSSRGGCLGLSLEARCPRC</sequence>
<dbReference type="AlphaFoldDB" id="A0A0E9Q2R4"/>
<accession>A0A0E9Q2R4</accession>
<protein>
    <submittedName>
        <fullName evidence="1">Uncharacterized protein</fullName>
    </submittedName>
</protein>
<name>A0A0E9Q2R4_ANGAN</name>
<dbReference type="EMBL" id="GBXM01097942">
    <property type="protein sequence ID" value="JAH10635.1"/>
    <property type="molecule type" value="Transcribed_RNA"/>
</dbReference>
<organism evidence="1">
    <name type="scientific">Anguilla anguilla</name>
    <name type="common">European freshwater eel</name>
    <name type="synonym">Muraena anguilla</name>
    <dbReference type="NCBI Taxonomy" id="7936"/>
    <lineage>
        <taxon>Eukaryota</taxon>
        <taxon>Metazoa</taxon>
        <taxon>Chordata</taxon>
        <taxon>Craniata</taxon>
        <taxon>Vertebrata</taxon>
        <taxon>Euteleostomi</taxon>
        <taxon>Actinopterygii</taxon>
        <taxon>Neopterygii</taxon>
        <taxon>Teleostei</taxon>
        <taxon>Anguilliformes</taxon>
        <taxon>Anguillidae</taxon>
        <taxon>Anguilla</taxon>
    </lineage>
</organism>